<keyword evidence="1" id="KW-0732">Signal</keyword>
<feature type="signal peptide" evidence="1">
    <location>
        <begin position="1"/>
        <end position="17"/>
    </location>
</feature>
<organism evidence="2 3">
    <name type="scientific">Mytilus galloprovincialis</name>
    <name type="common">Mediterranean mussel</name>
    <dbReference type="NCBI Taxonomy" id="29158"/>
    <lineage>
        <taxon>Eukaryota</taxon>
        <taxon>Metazoa</taxon>
        <taxon>Spiralia</taxon>
        <taxon>Lophotrochozoa</taxon>
        <taxon>Mollusca</taxon>
        <taxon>Bivalvia</taxon>
        <taxon>Autobranchia</taxon>
        <taxon>Pteriomorphia</taxon>
        <taxon>Mytilida</taxon>
        <taxon>Mytiloidea</taxon>
        <taxon>Mytilidae</taxon>
        <taxon>Mytilinae</taxon>
        <taxon>Mytilus</taxon>
    </lineage>
</organism>
<protein>
    <submittedName>
        <fullName evidence="2">Uncharacterized protein</fullName>
    </submittedName>
</protein>
<accession>A0A8B6DS13</accession>
<dbReference type="Proteomes" id="UP000596742">
    <property type="component" value="Unassembled WGS sequence"/>
</dbReference>
<name>A0A8B6DS13_MYTGA</name>
<dbReference type="EMBL" id="UYJE01003897">
    <property type="protein sequence ID" value="VDI23250.1"/>
    <property type="molecule type" value="Genomic_DNA"/>
</dbReference>
<feature type="chain" id="PRO_5032404361" evidence="1">
    <location>
        <begin position="18"/>
        <end position="189"/>
    </location>
</feature>
<dbReference type="AlphaFoldDB" id="A0A8B6DS13"/>
<evidence type="ECO:0000313" key="3">
    <source>
        <dbReference type="Proteomes" id="UP000596742"/>
    </source>
</evidence>
<evidence type="ECO:0000256" key="1">
    <source>
        <dbReference type="SAM" id="SignalP"/>
    </source>
</evidence>
<sequence length="189" mass="21500">MYLVLITILFFTTKGYGIECIKCTDALLKIPSVPFVLQRFDSTHRNPECEKAHTAKPDLGVKLQNCMEVPGHDQVNTCGRLVGTVNISLQTQLVDVKDFPVHFHIRGCFVVERTLERGCYRDKRIIDQQRGVLSNFFKEIISSQIGEVDGKFCVNKANNLSTWGFNASKEYLLRSFVMCLLCHGYIVFT</sequence>
<reference evidence="2" key="1">
    <citation type="submission" date="2018-11" db="EMBL/GenBank/DDBJ databases">
        <authorList>
            <person name="Alioto T."/>
            <person name="Alioto T."/>
        </authorList>
    </citation>
    <scope>NUCLEOTIDE SEQUENCE</scope>
</reference>
<proteinExistence type="predicted"/>
<gene>
    <name evidence="2" type="ORF">MGAL_10B028458</name>
</gene>
<dbReference type="OrthoDB" id="10345187at2759"/>
<evidence type="ECO:0000313" key="2">
    <source>
        <dbReference type="EMBL" id="VDI23250.1"/>
    </source>
</evidence>
<keyword evidence="3" id="KW-1185">Reference proteome</keyword>
<comment type="caution">
    <text evidence="2">The sequence shown here is derived from an EMBL/GenBank/DDBJ whole genome shotgun (WGS) entry which is preliminary data.</text>
</comment>